<evidence type="ECO:0000313" key="1">
    <source>
        <dbReference type="EMBL" id="MCI4683603.1"/>
    </source>
</evidence>
<sequence>MTGAQEGGPQAFFAAMRVSFDRILGEGRGDPRLVEALTAQAFESYERTAEIQSAGQPEPVCARGCDTCCCLHVSATAPEIFLAARFLRLTAPAFARHGVDLDERLARAHAATAGKSQQERFTSCQMCPFIIGGACAIYSVRTLACRGHVSYDRDACHDVAAGGDSDALLSGAHRTVRSLVQSALQASLRDAGLDWGVCEFLAGLDRALRDEDCEARWLRGEKVFSDLREDLGVAQDMAATFDALRPS</sequence>
<protein>
    <recommendedName>
        <fullName evidence="3">YkgJ family cysteine cluster protein</fullName>
    </recommendedName>
</protein>
<accession>A0ABS9Z7I8</accession>
<organism evidence="1 2">
    <name type="scientific">Candidatus Rhodoblastus alkanivorans</name>
    <dbReference type="NCBI Taxonomy" id="2954117"/>
    <lineage>
        <taxon>Bacteria</taxon>
        <taxon>Pseudomonadati</taxon>
        <taxon>Pseudomonadota</taxon>
        <taxon>Alphaproteobacteria</taxon>
        <taxon>Hyphomicrobiales</taxon>
        <taxon>Rhodoblastaceae</taxon>
        <taxon>Rhodoblastus</taxon>
    </lineage>
</organism>
<name>A0ABS9Z7I8_9HYPH</name>
<dbReference type="Proteomes" id="UP001139104">
    <property type="component" value="Unassembled WGS sequence"/>
</dbReference>
<reference evidence="1" key="1">
    <citation type="journal article" date="2022" name="ISME J.">
        <title>Identification of active gaseous-alkane degraders at natural gas seeps.</title>
        <authorList>
            <person name="Farhan Ul Haque M."/>
            <person name="Hernandez M."/>
            <person name="Crombie A.T."/>
            <person name="Murrell J.C."/>
        </authorList>
    </citation>
    <scope>NUCLEOTIDE SEQUENCE</scope>
    <source>
        <strain evidence="1">PC2</strain>
    </source>
</reference>
<comment type="caution">
    <text evidence="1">The sequence shown here is derived from an EMBL/GenBank/DDBJ whole genome shotgun (WGS) entry which is preliminary data.</text>
</comment>
<gene>
    <name evidence="1" type="ORF">K2U94_12635</name>
</gene>
<dbReference type="RefSeq" id="WP_243067546.1">
    <property type="nucleotide sequence ID" value="NZ_JAIVFK010000009.1"/>
</dbReference>
<proteinExistence type="predicted"/>
<evidence type="ECO:0008006" key="3">
    <source>
        <dbReference type="Google" id="ProtNLM"/>
    </source>
</evidence>
<evidence type="ECO:0000313" key="2">
    <source>
        <dbReference type="Proteomes" id="UP001139104"/>
    </source>
</evidence>
<dbReference type="EMBL" id="JAIVFP010000001">
    <property type="protein sequence ID" value="MCI4683603.1"/>
    <property type="molecule type" value="Genomic_DNA"/>
</dbReference>
<keyword evidence="2" id="KW-1185">Reference proteome</keyword>